<dbReference type="InParanoid" id="A0A194X2G4"/>
<evidence type="ECO:0000256" key="9">
    <source>
        <dbReference type="RuleBase" id="RU362132"/>
    </source>
</evidence>
<dbReference type="SUPFAM" id="SSF52467">
    <property type="entry name" value="DHS-like NAD/FAD-binding domain"/>
    <property type="match status" value="1"/>
</dbReference>
<proteinExistence type="inferred from homology"/>
<evidence type="ECO:0000256" key="2">
    <source>
        <dbReference type="ARBA" id="ARBA00007812"/>
    </source>
</evidence>
<dbReference type="Gene3D" id="3.40.50.970">
    <property type="match status" value="2"/>
</dbReference>
<keyword evidence="14" id="KW-1185">Reference proteome</keyword>
<evidence type="ECO:0000256" key="6">
    <source>
        <dbReference type="ARBA" id="ARBA00022842"/>
    </source>
</evidence>
<dbReference type="InterPro" id="IPR012000">
    <property type="entry name" value="Thiamin_PyroP_enz_cen_dom"/>
</dbReference>
<dbReference type="InterPro" id="IPR012110">
    <property type="entry name" value="PDC/IPDC-like"/>
</dbReference>
<dbReference type="GO" id="GO:0030976">
    <property type="term" value="F:thiamine pyrophosphate binding"/>
    <property type="evidence" value="ECO:0007669"/>
    <property type="project" value="InterPro"/>
</dbReference>
<dbReference type="SUPFAM" id="SSF52518">
    <property type="entry name" value="Thiamin diphosphate-binding fold (THDP-binding)"/>
    <property type="match status" value="2"/>
</dbReference>
<dbReference type="Pfam" id="PF02775">
    <property type="entry name" value="TPP_enzyme_C"/>
    <property type="match status" value="1"/>
</dbReference>
<dbReference type="GO" id="GO:0005634">
    <property type="term" value="C:nucleus"/>
    <property type="evidence" value="ECO:0007669"/>
    <property type="project" value="TreeGrafter"/>
</dbReference>
<protein>
    <recommendedName>
        <fullName evidence="3">Pyruvate decarboxylase</fullName>
    </recommendedName>
</protein>
<dbReference type="Pfam" id="PF00205">
    <property type="entry name" value="TPP_enzyme_M"/>
    <property type="match status" value="1"/>
</dbReference>
<dbReference type="InterPro" id="IPR012001">
    <property type="entry name" value="Thiamin_PyroP_enz_TPP-bd_dom"/>
</dbReference>
<keyword evidence="5" id="KW-0210">Decarboxylase</keyword>
<evidence type="ECO:0000256" key="5">
    <source>
        <dbReference type="ARBA" id="ARBA00022793"/>
    </source>
</evidence>
<dbReference type="InterPro" id="IPR029061">
    <property type="entry name" value="THDP-binding"/>
</dbReference>
<comment type="cofactor">
    <cofactor evidence="1">
        <name>thiamine diphosphate</name>
        <dbReference type="ChEBI" id="CHEBI:58937"/>
    </cofactor>
</comment>
<organism evidence="13 14">
    <name type="scientific">Mollisia scopiformis</name>
    <name type="common">Conifer needle endophyte fungus</name>
    <name type="synonym">Phialocephala scopiformis</name>
    <dbReference type="NCBI Taxonomy" id="149040"/>
    <lineage>
        <taxon>Eukaryota</taxon>
        <taxon>Fungi</taxon>
        <taxon>Dikarya</taxon>
        <taxon>Ascomycota</taxon>
        <taxon>Pezizomycotina</taxon>
        <taxon>Leotiomycetes</taxon>
        <taxon>Helotiales</taxon>
        <taxon>Mollisiaceae</taxon>
        <taxon>Mollisia</taxon>
    </lineage>
</organism>
<evidence type="ECO:0000256" key="1">
    <source>
        <dbReference type="ARBA" id="ARBA00001964"/>
    </source>
</evidence>
<dbReference type="CDD" id="cd07038">
    <property type="entry name" value="TPP_PYR_PDC_IPDC_like"/>
    <property type="match status" value="1"/>
</dbReference>
<dbReference type="STRING" id="149040.A0A194X2G4"/>
<evidence type="ECO:0000259" key="11">
    <source>
        <dbReference type="Pfam" id="PF02775"/>
    </source>
</evidence>
<keyword evidence="7 9" id="KW-0786">Thiamine pyrophosphate</keyword>
<dbReference type="PANTHER" id="PTHR43452">
    <property type="entry name" value="PYRUVATE DECARBOXYLASE"/>
    <property type="match status" value="1"/>
</dbReference>
<name>A0A194X2G4_MOLSC</name>
<evidence type="ECO:0000259" key="10">
    <source>
        <dbReference type="Pfam" id="PF00205"/>
    </source>
</evidence>
<dbReference type="Gene3D" id="3.40.50.1220">
    <property type="entry name" value="TPP-binding domain"/>
    <property type="match status" value="1"/>
</dbReference>
<evidence type="ECO:0000256" key="3">
    <source>
        <dbReference type="ARBA" id="ARBA00014422"/>
    </source>
</evidence>
<dbReference type="Proteomes" id="UP000070700">
    <property type="component" value="Unassembled WGS sequence"/>
</dbReference>
<dbReference type="AlphaFoldDB" id="A0A194X2G4"/>
<feature type="domain" description="Thiamine pyrophosphate enzyme TPP-binding" evidence="11">
    <location>
        <begin position="403"/>
        <end position="471"/>
    </location>
</feature>
<dbReference type="EMBL" id="KQ947421">
    <property type="protein sequence ID" value="KUJ14027.1"/>
    <property type="molecule type" value="Genomic_DNA"/>
</dbReference>
<dbReference type="PANTHER" id="PTHR43452:SF30">
    <property type="entry name" value="PYRUVATE DECARBOXYLASE ISOZYME 1-RELATED"/>
    <property type="match status" value="1"/>
</dbReference>
<dbReference type="OrthoDB" id="308383at2759"/>
<dbReference type="GO" id="GO:0000949">
    <property type="term" value="P:aromatic amino acid family catabolic process to alcohol via Ehrlich pathway"/>
    <property type="evidence" value="ECO:0007669"/>
    <property type="project" value="TreeGrafter"/>
</dbReference>
<sequence length="558" mass="61518">PLFAYGYGRIRQLGVKSVMGLPGDMNLELLHYMKDTDLRWVGNSNELNAAYAADGYSRISGGPGVLLTTMAVGELSAMNGIAGSYAENVKIIHVVAATGKMAQESKVVMHHTLGSSPNHRIFEKMSAPVRVAHCYLDDEKIAAQEIDRAIHECHIQSRPVYIYVPVDMVHKSISSATLEQPLLSSRPESPESTKFQDSALDAVSSAIYESKNPVLLVDSHVIQFGAKDIVRELADNLQFPVFCPFMGKSIIDEKKTYFYGTYNGKFSYPGIQKAVEEDSDLVIHLGPLPTDMNTGGYTARVDPKKLVSVEETKVIVKGDVFEIVYLKSFITSLLSSLNATKLPKPHPLTISPPPEPEDATSTEITQSYLWPRLGTFLRDDDVLFADGGTTHFGLQDATLPDITYVMQNHWASIGYATPASFGGALALQDIGVGGKGRGRVVLITGEGALQLSVQEVGSMVREGLDVIMFLLLDFTQADRVGYHDIATWDHRHMLSFFGVPDGEKRTHQVRTKEELETVLGLPEMITPKGNQVIEIYVDKMDFPWRLKAFGKAYRDMKG</sequence>
<dbReference type="InterPro" id="IPR029035">
    <property type="entry name" value="DHS-like_NAD/FAD-binding_dom"/>
</dbReference>
<dbReference type="RefSeq" id="XP_018068382.1">
    <property type="nucleotide sequence ID" value="XM_018209620.1"/>
</dbReference>
<dbReference type="GeneID" id="28819346"/>
<accession>A0A194X2G4</accession>
<feature type="domain" description="Thiamine pyrophosphate enzyme N-terminal TPP-binding" evidence="12">
    <location>
        <begin position="9"/>
        <end position="104"/>
    </location>
</feature>
<dbReference type="InterPro" id="IPR047213">
    <property type="entry name" value="TPP_PYR_PDC_IPDC-like"/>
</dbReference>
<dbReference type="PIRSF" id="PIRSF036565">
    <property type="entry name" value="Pyruvt_ip_decrb"/>
    <property type="match status" value="1"/>
</dbReference>
<evidence type="ECO:0000256" key="8">
    <source>
        <dbReference type="ARBA" id="ARBA00023239"/>
    </source>
</evidence>
<reference evidence="13 14" key="1">
    <citation type="submission" date="2015-10" db="EMBL/GenBank/DDBJ databases">
        <title>Full genome of DAOMC 229536 Phialocephala scopiformis, a fungal endophyte of spruce producing the potent anti-insectan compound rugulosin.</title>
        <authorList>
            <consortium name="DOE Joint Genome Institute"/>
            <person name="Walker A.K."/>
            <person name="Frasz S.L."/>
            <person name="Seifert K.A."/>
            <person name="Miller J.D."/>
            <person name="Mondo S.J."/>
            <person name="Labutti K."/>
            <person name="Lipzen A."/>
            <person name="Dockter R."/>
            <person name="Kennedy M."/>
            <person name="Grigoriev I.V."/>
            <person name="Spatafora J.W."/>
        </authorList>
    </citation>
    <scope>NUCLEOTIDE SEQUENCE [LARGE SCALE GENOMIC DNA]</scope>
    <source>
        <strain evidence="13 14">CBS 120377</strain>
    </source>
</reference>
<keyword evidence="6" id="KW-0460">Magnesium</keyword>
<dbReference type="KEGG" id="psco:LY89DRAFT_590882"/>
<dbReference type="GO" id="GO:0000287">
    <property type="term" value="F:magnesium ion binding"/>
    <property type="evidence" value="ECO:0007669"/>
    <property type="project" value="InterPro"/>
</dbReference>
<evidence type="ECO:0000256" key="7">
    <source>
        <dbReference type="ARBA" id="ARBA00023052"/>
    </source>
</evidence>
<dbReference type="GO" id="GO:0004737">
    <property type="term" value="F:pyruvate decarboxylase activity"/>
    <property type="evidence" value="ECO:0007669"/>
    <property type="project" value="TreeGrafter"/>
</dbReference>
<keyword evidence="4" id="KW-0479">Metal-binding</keyword>
<dbReference type="Pfam" id="PF02776">
    <property type="entry name" value="TPP_enzyme_N"/>
    <property type="match status" value="1"/>
</dbReference>
<evidence type="ECO:0000313" key="14">
    <source>
        <dbReference type="Proteomes" id="UP000070700"/>
    </source>
</evidence>
<feature type="non-terminal residue" evidence="13">
    <location>
        <position position="1"/>
    </location>
</feature>
<evidence type="ECO:0000313" key="13">
    <source>
        <dbReference type="EMBL" id="KUJ14027.1"/>
    </source>
</evidence>
<comment type="similarity">
    <text evidence="2 9">Belongs to the TPP enzyme family.</text>
</comment>
<keyword evidence="13" id="KW-0670">Pyruvate</keyword>
<gene>
    <name evidence="13" type="ORF">LY89DRAFT_590882</name>
</gene>
<keyword evidence="8" id="KW-0456">Lyase</keyword>
<feature type="domain" description="Thiamine pyrophosphate enzyme central" evidence="10">
    <location>
        <begin position="201"/>
        <end position="311"/>
    </location>
</feature>
<dbReference type="InterPro" id="IPR011766">
    <property type="entry name" value="TPP_enzyme_TPP-bd"/>
</dbReference>
<dbReference type="GO" id="GO:0005829">
    <property type="term" value="C:cytosol"/>
    <property type="evidence" value="ECO:0007669"/>
    <property type="project" value="TreeGrafter"/>
</dbReference>
<evidence type="ECO:0000259" key="12">
    <source>
        <dbReference type="Pfam" id="PF02776"/>
    </source>
</evidence>
<evidence type="ECO:0000256" key="4">
    <source>
        <dbReference type="ARBA" id="ARBA00022723"/>
    </source>
</evidence>